<dbReference type="Pfam" id="PF02492">
    <property type="entry name" value="cobW"/>
    <property type="match status" value="1"/>
</dbReference>
<comment type="function">
    <text evidence="5">Zinc chaperone that directly transfers zinc cofactor to target proteins, thereby activating them. Zinc is transferred from the CXCC motif in the GTPase domain to the zinc binding site in target proteins in a process requiring GTP hydrolysis.</text>
</comment>
<evidence type="ECO:0000256" key="5">
    <source>
        <dbReference type="ARBA" id="ARBA00045658"/>
    </source>
</evidence>
<proteinExistence type="inferred from homology"/>
<evidence type="ECO:0000256" key="2">
    <source>
        <dbReference type="ARBA" id="ARBA00022801"/>
    </source>
</evidence>
<dbReference type="InterPro" id="IPR011629">
    <property type="entry name" value="CobW-like_C"/>
</dbReference>
<dbReference type="Gene3D" id="3.40.50.300">
    <property type="entry name" value="P-loop containing nucleotide triphosphate hydrolases"/>
    <property type="match status" value="1"/>
</dbReference>
<dbReference type="CDD" id="cd03112">
    <property type="entry name" value="CobW-like"/>
    <property type="match status" value="1"/>
</dbReference>
<dbReference type="EMBL" id="BMLX01000003">
    <property type="protein sequence ID" value="GGP22764.1"/>
    <property type="molecule type" value="Genomic_DNA"/>
</dbReference>
<evidence type="ECO:0000256" key="1">
    <source>
        <dbReference type="ARBA" id="ARBA00022741"/>
    </source>
</evidence>
<evidence type="ECO:0000313" key="9">
    <source>
        <dbReference type="Proteomes" id="UP000637267"/>
    </source>
</evidence>
<dbReference type="Pfam" id="PF07683">
    <property type="entry name" value="CobW_C"/>
    <property type="match status" value="1"/>
</dbReference>
<dbReference type="Gene3D" id="3.30.1220.10">
    <property type="entry name" value="CobW-like, C-terminal domain"/>
    <property type="match status" value="1"/>
</dbReference>
<accession>A0ABQ2PBW9</accession>
<keyword evidence="1" id="KW-0547">Nucleotide-binding</keyword>
<comment type="similarity">
    <text evidence="4">Belongs to the SIMIBI class G3E GTPase family. ZNG1 subfamily.</text>
</comment>
<keyword evidence="2" id="KW-0378">Hydrolase</keyword>
<evidence type="ECO:0000256" key="4">
    <source>
        <dbReference type="ARBA" id="ARBA00034320"/>
    </source>
</evidence>
<protein>
    <submittedName>
        <fullName evidence="8">GTP-binding protein</fullName>
    </submittedName>
</protein>
<dbReference type="SMART" id="SM00833">
    <property type="entry name" value="CobW_C"/>
    <property type="match status" value="1"/>
</dbReference>
<evidence type="ECO:0000259" key="7">
    <source>
        <dbReference type="SMART" id="SM00833"/>
    </source>
</evidence>
<dbReference type="RefSeq" id="WP_188704938.1">
    <property type="nucleotide sequence ID" value="NZ_BMLX01000003.1"/>
</dbReference>
<comment type="caution">
    <text evidence="8">The sequence shown here is derived from an EMBL/GenBank/DDBJ whole genome shotgun (WGS) entry which is preliminary data.</text>
</comment>
<dbReference type="NCBIfam" id="NF038288">
    <property type="entry name" value="chaper_GTP_ZigA"/>
    <property type="match status" value="1"/>
</dbReference>
<dbReference type="InterPro" id="IPR003495">
    <property type="entry name" value="CobW/HypB/UreG_nucleotide-bd"/>
</dbReference>
<keyword evidence="9" id="KW-1185">Reference proteome</keyword>
<dbReference type="InterPro" id="IPR027417">
    <property type="entry name" value="P-loop_NTPase"/>
</dbReference>
<evidence type="ECO:0000313" key="8">
    <source>
        <dbReference type="EMBL" id="GGP22764.1"/>
    </source>
</evidence>
<dbReference type="InterPro" id="IPR051927">
    <property type="entry name" value="Zn_Chap_cDPG_Synth"/>
</dbReference>
<reference evidence="9" key="1">
    <citation type="journal article" date="2019" name="Int. J. Syst. Evol. Microbiol.">
        <title>The Global Catalogue of Microorganisms (GCM) 10K type strain sequencing project: providing services to taxonomists for standard genome sequencing and annotation.</title>
        <authorList>
            <consortium name="The Broad Institute Genomics Platform"/>
            <consortium name="The Broad Institute Genome Sequencing Center for Infectious Disease"/>
            <person name="Wu L."/>
            <person name="Ma J."/>
        </authorList>
    </citation>
    <scope>NUCLEOTIDE SEQUENCE [LARGE SCALE GENOMIC DNA]</scope>
    <source>
        <strain evidence="9">CGMCC 1.8859</strain>
    </source>
</reference>
<comment type="catalytic activity">
    <reaction evidence="6">
        <text>GTP + H2O = GDP + phosphate + H(+)</text>
        <dbReference type="Rhea" id="RHEA:19669"/>
        <dbReference type="ChEBI" id="CHEBI:15377"/>
        <dbReference type="ChEBI" id="CHEBI:15378"/>
        <dbReference type="ChEBI" id="CHEBI:37565"/>
        <dbReference type="ChEBI" id="CHEBI:43474"/>
        <dbReference type="ChEBI" id="CHEBI:58189"/>
    </reaction>
    <physiologicalReaction direction="left-to-right" evidence="6">
        <dbReference type="Rhea" id="RHEA:19670"/>
    </physiologicalReaction>
</comment>
<keyword evidence="3" id="KW-0143">Chaperone</keyword>
<dbReference type="PANTHER" id="PTHR43603">
    <property type="entry name" value="COBW DOMAIN-CONTAINING PROTEIN DDB_G0274527"/>
    <property type="match status" value="1"/>
</dbReference>
<name>A0ABQ2PBW9_9NEIS</name>
<dbReference type="Proteomes" id="UP000637267">
    <property type="component" value="Unassembled WGS sequence"/>
</dbReference>
<dbReference type="PANTHER" id="PTHR43603:SF1">
    <property type="entry name" value="ZINC-REGULATED GTPASE METALLOPROTEIN ACTIVATOR 1"/>
    <property type="match status" value="1"/>
</dbReference>
<dbReference type="InterPro" id="IPR036627">
    <property type="entry name" value="CobW-likC_sf"/>
</dbReference>
<evidence type="ECO:0000256" key="6">
    <source>
        <dbReference type="ARBA" id="ARBA00049117"/>
    </source>
</evidence>
<dbReference type="SUPFAM" id="SSF52540">
    <property type="entry name" value="P-loop containing nucleoside triphosphate hydrolases"/>
    <property type="match status" value="1"/>
</dbReference>
<feature type="domain" description="CobW C-terminal" evidence="7">
    <location>
        <begin position="265"/>
        <end position="380"/>
    </location>
</feature>
<dbReference type="InterPro" id="IPR047920">
    <property type="entry name" value="ZigA-like"/>
</dbReference>
<gene>
    <name evidence="8" type="ORF">GCM10010970_27640</name>
</gene>
<organism evidence="8 9">
    <name type="scientific">Silvimonas iriomotensis</name>
    <dbReference type="NCBI Taxonomy" id="449662"/>
    <lineage>
        <taxon>Bacteria</taxon>
        <taxon>Pseudomonadati</taxon>
        <taxon>Pseudomonadota</taxon>
        <taxon>Betaproteobacteria</taxon>
        <taxon>Neisseriales</taxon>
        <taxon>Chitinibacteraceae</taxon>
        <taxon>Silvimonas</taxon>
    </lineage>
</organism>
<sequence>MSAHLSCSTDTRLPVTVLSGFLGAGKTTLLNHVLHNRDGLRVAVIVNDMSEVNIDARLVRDGGAALSRQEEKLVEMSNGCICCTLREDLLVEINRLAQEGRFDYLLIESTGIAEPLPVAETFTFRDELGQSLQDIARLDTMVTVVDAFNFLADYASEDLLAARGETLGDADDRAVVDLLIEQIEFCDVLVLNKTDLVTPAALAQLRRMLLALNPRARVLESQMGRVPLTAILNTGLFDFEAAANAPGWLQELRGEHTPETDQYGISSFVYRNPRPFHPQRFWQCIHSEWPGVIRSKGWFWLATRPDFVGSWSQAGGASRHGAAGLWYAAVPRKQWPKETHELAQIMESWHPVYGDRTQELVLIGMAMDQPRLTRMLDHCLATDAELVALRRNPQALADPFASWQVMPA</sequence>
<evidence type="ECO:0000256" key="3">
    <source>
        <dbReference type="ARBA" id="ARBA00023186"/>
    </source>
</evidence>